<dbReference type="InterPro" id="IPR007409">
    <property type="entry name" value="Restrct_endonuc_type1_HsdR_N"/>
</dbReference>
<proteinExistence type="predicted"/>
<dbReference type="RefSeq" id="WP_326594580.1">
    <property type="nucleotide sequence ID" value="NZ_CP109114.1"/>
</dbReference>
<keyword evidence="4" id="KW-1185">Reference proteome</keyword>
<dbReference type="Gene3D" id="3.90.1570.50">
    <property type="match status" value="1"/>
</dbReference>
<name>A0ABZ1G972_9ACTN</name>
<evidence type="ECO:0000259" key="2">
    <source>
        <dbReference type="Pfam" id="PF04313"/>
    </source>
</evidence>
<keyword evidence="3" id="KW-0378">Hydrolase</keyword>
<reference evidence="3 4" key="1">
    <citation type="submission" date="2022-10" db="EMBL/GenBank/DDBJ databases">
        <title>The complete genomes of actinobacterial strains from the NBC collection.</title>
        <authorList>
            <person name="Joergensen T.S."/>
            <person name="Alvarez Arevalo M."/>
            <person name="Sterndorff E.B."/>
            <person name="Faurdal D."/>
            <person name="Vuksanovic O."/>
            <person name="Mourched A.-S."/>
            <person name="Charusanti P."/>
            <person name="Shaw S."/>
            <person name="Blin K."/>
            <person name="Weber T."/>
        </authorList>
    </citation>
    <scope>NUCLEOTIDE SEQUENCE [LARGE SCALE GENOMIC DNA]</scope>
    <source>
        <strain evidence="3 4">NBC 01769</strain>
    </source>
</reference>
<gene>
    <name evidence="3" type="ORF">OIE64_24600</name>
</gene>
<organism evidence="3 4">
    <name type="scientific">Streptomyces brevispora</name>
    <dbReference type="NCBI Taxonomy" id="887462"/>
    <lineage>
        <taxon>Bacteria</taxon>
        <taxon>Bacillati</taxon>
        <taxon>Actinomycetota</taxon>
        <taxon>Actinomycetes</taxon>
        <taxon>Kitasatosporales</taxon>
        <taxon>Streptomycetaceae</taxon>
        <taxon>Streptomyces</taxon>
    </lineage>
</organism>
<feature type="domain" description="Restriction endonuclease type I HsdR N-terminal" evidence="2">
    <location>
        <begin position="12"/>
        <end position="46"/>
    </location>
</feature>
<evidence type="ECO:0000313" key="3">
    <source>
        <dbReference type="EMBL" id="WSC15695.1"/>
    </source>
</evidence>
<keyword evidence="3" id="KW-0255">Endonuclease</keyword>
<dbReference type="Pfam" id="PF04313">
    <property type="entry name" value="HSDR_N"/>
    <property type="match status" value="1"/>
</dbReference>
<accession>A0ABZ1G972</accession>
<dbReference type="EMBL" id="CP109114">
    <property type="protein sequence ID" value="WSC15695.1"/>
    <property type="molecule type" value="Genomic_DNA"/>
</dbReference>
<protein>
    <submittedName>
        <fullName evidence="3">Type I restriction endonuclease</fullName>
    </submittedName>
</protein>
<feature type="region of interest" description="Disordered" evidence="1">
    <location>
        <begin position="50"/>
        <end position="75"/>
    </location>
</feature>
<dbReference type="Proteomes" id="UP001330827">
    <property type="component" value="Chromosome"/>
</dbReference>
<sequence length="75" mass="8125">MQYIEWHEDRAALNDFTVVDQLRVKNRSGDVSILDVVLFVNGIPLVAAPPSSTGTAGRPDLGRGAPPVVGCPRRR</sequence>
<evidence type="ECO:0000313" key="4">
    <source>
        <dbReference type="Proteomes" id="UP001330827"/>
    </source>
</evidence>
<dbReference type="GO" id="GO:0004519">
    <property type="term" value="F:endonuclease activity"/>
    <property type="evidence" value="ECO:0007669"/>
    <property type="project" value="UniProtKB-KW"/>
</dbReference>
<evidence type="ECO:0000256" key="1">
    <source>
        <dbReference type="SAM" id="MobiDB-lite"/>
    </source>
</evidence>
<keyword evidence="3" id="KW-0540">Nuclease</keyword>